<sequence length="324" mass="35974">MTESCQQRLEESQASWMDRDQRTVKVPPRTSQTCMPPPDPVKRRTPVLGNNGAKHLTARSTRLATCRFQGGKIRYTSGSSTHSGIVKWDRMAGRGPCYPPFSERTCVKTCLRAKSESVLGGLRESSLGCLLLVLDPLPAPVALICKQFQWELLAVWIVLVLFVPSSVMSAPARSGQGGQEEQPFWTNPCGSTPSDGDNHTPSQRPVSSILDSIRIAAWRATMQTDFKERYRAELVMTRRPFAGDKSVPVPSEKLPCEPTPRLRVWDGGWERWHLLFPTRLIFNSMDEHRPLPRDDFLPASFVTRSPGEATGDVNAGTGTESLGL</sequence>
<name>A0ABD0Y667_9HEMI</name>
<dbReference type="EMBL" id="JBFDAA010000013">
    <property type="protein sequence ID" value="KAL1122896.1"/>
    <property type="molecule type" value="Genomic_DNA"/>
</dbReference>
<comment type="caution">
    <text evidence="2">The sequence shown here is derived from an EMBL/GenBank/DDBJ whole genome shotgun (WGS) entry which is preliminary data.</text>
</comment>
<feature type="compositionally biased region" description="Polar residues" evidence="1">
    <location>
        <begin position="1"/>
        <end position="15"/>
    </location>
</feature>
<feature type="compositionally biased region" description="Polar residues" evidence="1">
    <location>
        <begin position="184"/>
        <end position="205"/>
    </location>
</feature>
<dbReference type="Proteomes" id="UP001558652">
    <property type="component" value="Unassembled WGS sequence"/>
</dbReference>
<evidence type="ECO:0000313" key="2">
    <source>
        <dbReference type="EMBL" id="KAL1122896.1"/>
    </source>
</evidence>
<feature type="region of interest" description="Disordered" evidence="1">
    <location>
        <begin position="171"/>
        <end position="205"/>
    </location>
</feature>
<keyword evidence="3" id="KW-1185">Reference proteome</keyword>
<protein>
    <submittedName>
        <fullName evidence="2">Uncharacterized protein</fullName>
    </submittedName>
</protein>
<accession>A0ABD0Y667</accession>
<proteinExistence type="predicted"/>
<evidence type="ECO:0000313" key="3">
    <source>
        <dbReference type="Proteomes" id="UP001558652"/>
    </source>
</evidence>
<evidence type="ECO:0000256" key="1">
    <source>
        <dbReference type="SAM" id="MobiDB-lite"/>
    </source>
</evidence>
<dbReference type="AlphaFoldDB" id="A0ABD0Y667"/>
<feature type="region of interest" description="Disordered" evidence="1">
    <location>
        <begin position="1"/>
        <end position="52"/>
    </location>
</feature>
<reference evidence="2 3" key="1">
    <citation type="submission" date="2024-07" db="EMBL/GenBank/DDBJ databases">
        <title>Chromosome-level genome assembly of the water stick insect Ranatra chinensis (Heteroptera: Nepidae).</title>
        <authorList>
            <person name="Liu X."/>
        </authorList>
    </citation>
    <scope>NUCLEOTIDE SEQUENCE [LARGE SCALE GENOMIC DNA]</scope>
    <source>
        <strain evidence="2">Cailab_2021Rc</strain>
        <tissue evidence="2">Muscle</tissue>
    </source>
</reference>
<gene>
    <name evidence="2" type="ORF">AAG570_003221</name>
</gene>
<organism evidence="2 3">
    <name type="scientific">Ranatra chinensis</name>
    <dbReference type="NCBI Taxonomy" id="642074"/>
    <lineage>
        <taxon>Eukaryota</taxon>
        <taxon>Metazoa</taxon>
        <taxon>Ecdysozoa</taxon>
        <taxon>Arthropoda</taxon>
        <taxon>Hexapoda</taxon>
        <taxon>Insecta</taxon>
        <taxon>Pterygota</taxon>
        <taxon>Neoptera</taxon>
        <taxon>Paraneoptera</taxon>
        <taxon>Hemiptera</taxon>
        <taxon>Heteroptera</taxon>
        <taxon>Panheteroptera</taxon>
        <taxon>Nepomorpha</taxon>
        <taxon>Nepidae</taxon>
        <taxon>Ranatrinae</taxon>
        <taxon>Ranatra</taxon>
    </lineage>
</organism>